<proteinExistence type="predicted"/>
<dbReference type="Proteomes" id="UP000005239">
    <property type="component" value="Unassembled WGS sequence"/>
</dbReference>
<protein>
    <submittedName>
        <fullName evidence="1">Uncharacterized protein</fullName>
    </submittedName>
</protein>
<reference evidence="1" key="2">
    <citation type="submission" date="2022-06" db="UniProtKB">
        <authorList>
            <consortium name="EnsemblMetazoa"/>
        </authorList>
    </citation>
    <scope>IDENTIFICATION</scope>
    <source>
        <strain evidence="1">PS312</strain>
    </source>
</reference>
<dbReference type="AlphaFoldDB" id="A0A2A6CP48"/>
<gene>
    <name evidence="1" type="primary">WBGene00279619</name>
</gene>
<sequence length="162" mass="18578">MAAWHDRFLTPRVCCCSATVASQVCAVLSLVQCGFFGVWFWFPVTKFLLIVPLYYQIDQTVMAILSLVACALVFIGSCARKPILIIPAIVLQAIITINLIVTFTIFLTWVFPFYDIWGILFWLFFYMVILYLNLIAFVYHAGCFKLVRNEAILALRSTHQDF</sequence>
<reference evidence="2" key="1">
    <citation type="journal article" date="2008" name="Nat. Genet.">
        <title>The Pristionchus pacificus genome provides a unique perspective on nematode lifestyle and parasitism.</title>
        <authorList>
            <person name="Dieterich C."/>
            <person name="Clifton S.W."/>
            <person name="Schuster L.N."/>
            <person name="Chinwalla A."/>
            <person name="Delehaunty K."/>
            <person name="Dinkelacker I."/>
            <person name="Fulton L."/>
            <person name="Fulton R."/>
            <person name="Godfrey J."/>
            <person name="Minx P."/>
            <person name="Mitreva M."/>
            <person name="Roeseler W."/>
            <person name="Tian H."/>
            <person name="Witte H."/>
            <person name="Yang S.P."/>
            <person name="Wilson R.K."/>
            <person name="Sommer R.J."/>
        </authorList>
    </citation>
    <scope>NUCLEOTIDE SEQUENCE [LARGE SCALE GENOMIC DNA]</scope>
    <source>
        <strain evidence="2">PS312</strain>
    </source>
</reference>
<organism evidence="1 2">
    <name type="scientific">Pristionchus pacificus</name>
    <name type="common">Parasitic nematode worm</name>
    <dbReference type="NCBI Taxonomy" id="54126"/>
    <lineage>
        <taxon>Eukaryota</taxon>
        <taxon>Metazoa</taxon>
        <taxon>Ecdysozoa</taxon>
        <taxon>Nematoda</taxon>
        <taxon>Chromadorea</taxon>
        <taxon>Rhabditida</taxon>
        <taxon>Rhabditina</taxon>
        <taxon>Diplogasteromorpha</taxon>
        <taxon>Diplogasteroidea</taxon>
        <taxon>Neodiplogasteridae</taxon>
        <taxon>Pristionchus</taxon>
    </lineage>
</organism>
<name>A0A2A6CP48_PRIPA</name>
<keyword evidence="2" id="KW-1185">Reference proteome</keyword>
<evidence type="ECO:0000313" key="1">
    <source>
        <dbReference type="EnsemblMetazoa" id="PPA41250.1"/>
    </source>
</evidence>
<evidence type="ECO:0000313" key="2">
    <source>
        <dbReference type="Proteomes" id="UP000005239"/>
    </source>
</evidence>
<accession>A0A8R1UYD7</accession>
<accession>A0A2A6CP48</accession>
<dbReference type="EnsemblMetazoa" id="PPA41250.1">
    <property type="protein sequence ID" value="PPA41250.1"/>
    <property type="gene ID" value="WBGene00279619"/>
</dbReference>